<dbReference type="Pfam" id="PF00534">
    <property type="entry name" value="Glycos_transf_1"/>
    <property type="match status" value="1"/>
</dbReference>
<organism evidence="4 5">
    <name type="scientific">Bradyrhizobium aeschynomenes</name>
    <dbReference type="NCBI Taxonomy" id="2734909"/>
    <lineage>
        <taxon>Bacteria</taxon>
        <taxon>Pseudomonadati</taxon>
        <taxon>Pseudomonadota</taxon>
        <taxon>Alphaproteobacteria</taxon>
        <taxon>Hyphomicrobiales</taxon>
        <taxon>Nitrobacteraceae</taxon>
        <taxon>Bradyrhizobium</taxon>
    </lineage>
</organism>
<keyword evidence="5" id="KW-1185">Reference proteome</keyword>
<dbReference type="RefSeq" id="WP_172110756.1">
    <property type="nucleotide sequence ID" value="NZ_JABFDN010000003.1"/>
</dbReference>
<dbReference type="CDD" id="cd03801">
    <property type="entry name" value="GT4_PimA-like"/>
    <property type="match status" value="1"/>
</dbReference>
<dbReference type="InterPro" id="IPR001296">
    <property type="entry name" value="Glyco_trans_1"/>
</dbReference>
<dbReference type="EMBL" id="JABFDN010000003">
    <property type="protein sequence ID" value="NPU65665.1"/>
    <property type="molecule type" value="Genomic_DNA"/>
</dbReference>
<protein>
    <submittedName>
        <fullName evidence="4">Glycosyltransferase</fullName>
    </submittedName>
</protein>
<reference evidence="4" key="1">
    <citation type="submission" date="2020-05" db="EMBL/GenBank/DDBJ databases">
        <title>Nod-independent and nitrogen-fixing Bradyrhizobium aeschynomene sp. nov. isolated from nodules of Aeschynomene indica.</title>
        <authorList>
            <person name="Zhang Z."/>
        </authorList>
    </citation>
    <scope>NUCLEOTIDE SEQUENCE</scope>
    <source>
        <strain evidence="4">83012</strain>
    </source>
</reference>
<accession>A0ABX2CDF5</accession>
<feature type="domain" description="Glycosyl transferase family 1" evidence="2">
    <location>
        <begin position="194"/>
        <end position="337"/>
    </location>
</feature>
<dbReference type="PANTHER" id="PTHR46401">
    <property type="entry name" value="GLYCOSYLTRANSFERASE WBBK-RELATED"/>
    <property type="match status" value="1"/>
</dbReference>
<gene>
    <name evidence="4" type="ORF">HL667_11725</name>
</gene>
<keyword evidence="1" id="KW-0808">Transferase</keyword>
<evidence type="ECO:0000259" key="2">
    <source>
        <dbReference type="Pfam" id="PF00534"/>
    </source>
</evidence>
<comment type="caution">
    <text evidence="4">The sequence shown here is derived from an EMBL/GenBank/DDBJ whole genome shotgun (WGS) entry which is preliminary data.</text>
</comment>
<name>A0ABX2CDF5_9BRAD</name>
<dbReference type="InterPro" id="IPR028098">
    <property type="entry name" value="Glyco_trans_4-like_N"/>
</dbReference>
<proteinExistence type="predicted"/>
<evidence type="ECO:0000313" key="4">
    <source>
        <dbReference type="EMBL" id="NPU65665.1"/>
    </source>
</evidence>
<feature type="domain" description="Glycosyltransferase subfamily 4-like N-terminal" evidence="3">
    <location>
        <begin position="16"/>
        <end position="184"/>
    </location>
</feature>
<sequence>MSTRCGLRVLMTTDAVGGVWSYATSLAAALAALGAEIHLVSLGPAPRPDQRAMLRGTDVRLVETDLALEWQDPDAHDLDHARGTLLALERELRPDIVHLNSLREATFDWDAPVLAVAHSCVPSWALACNEAGMLQEPRWQRYSELIAAGLRCADAWVAPTCAFGEVIGRLHAPRRPGTLIWNGLAASTLEAARHEKETFVLAAGRMWDKAKNLSTLSKAADGLACPVLVAGAGSDSTVVTSNLHQLGELSHDELRRWMGRAAIYASPALYEPFGLSVLEAAAAGCALVLSDIPSFRELWQDAAVFVAPADAGAIRSTLNWLAADPRACATLQDAARRRAARYSLRRMAASYAELYGDLLARASSDRRSNTYAEACA</sequence>
<evidence type="ECO:0000313" key="5">
    <source>
        <dbReference type="Proteomes" id="UP000886476"/>
    </source>
</evidence>
<dbReference type="Gene3D" id="3.40.50.2000">
    <property type="entry name" value="Glycogen Phosphorylase B"/>
    <property type="match status" value="2"/>
</dbReference>
<dbReference type="Pfam" id="PF13439">
    <property type="entry name" value="Glyco_transf_4"/>
    <property type="match status" value="1"/>
</dbReference>
<dbReference type="Proteomes" id="UP000886476">
    <property type="component" value="Unassembled WGS sequence"/>
</dbReference>
<dbReference type="SUPFAM" id="SSF53756">
    <property type="entry name" value="UDP-Glycosyltransferase/glycogen phosphorylase"/>
    <property type="match status" value="1"/>
</dbReference>
<evidence type="ECO:0000256" key="1">
    <source>
        <dbReference type="ARBA" id="ARBA00022679"/>
    </source>
</evidence>
<dbReference type="PANTHER" id="PTHR46401:SF2">
    <property type="entry name" value="GLYCOSYLTRANSFERASE WBBK-RELATED"/>
    <property type="match status" value="1"/>
</dbReference>
<evidence type="ECO:0000259" key="3">
    <source>
        <dbReference type="Pfam" id="PF13439"/>
    </source>
</evidence>